<evidence type="ECO:0000256" key="4">
    <source>
        <dbReference type="ARBA" id="ARBA00022989"/>
    </source>
</evidence>
<dbReference type="InterPro" id="IPR007267">
    <property type="entry name" value="GtrA_DPMS_TM"/>
</dbReference>
<evidence type="ECO:0000313" key="8">
    <source>
        <dbReference type="EMBL" id="TFH92825.1"/>
    </source>
</evidence>
<comment type="caution">
    <text evidence="8">The sequence shown here is derived from an EMBL/GenBank/DDBJ whole genome shotgun (WGS) entry which is preliminary data.</text>
</comment>
<dbReference type="OrthoDB" id="9811884at2"/>
<evidence type="ECO:0000256" key="6">
    <source>
        <dbReference type="SAM" id="Phobius"/>
    </source>
</evidence>
<accession>A0A4Y8WJN2</accession>
<evidence type="ECO:0000256" key="5">
    <source>
        <dbReference type="ARBA" id="ARBA00023136"/>
    </source>
</evidence>
<protein>
    <submittedName>
        <fullName evidence="8">GtrA family protein</fullName>
    </submittedName>
</protein>
<sequence>MAHRLLKFALVGGIGFIADAAAFSLCFYLLEVSLITSRLIAFVIAATVTWFGNRTFTFASQDRALAKQWLKFISVACVSAIPNFLAFKAVVLVLGETGVMPMLALAVGVLVGMGSNYLFSSMWVFKKAHK</sequence>
<feature type="transmembrane region" description="Helical" evidence="6">
    <location>
        <begin position="72"/>
        <end position="94"/>
    </location>
</feature>
<reference evidence="8 9" key="1">
    <citation type="submission" date="2019-01" db="EMBL/GenBank/DDBJ databases">
        <title>Vibrio BEI176 sp. nov, a marine bacterium isolated from China: eastern marignal seas.</title>
        <authorList>
            <person name="Li B."/>
        </authorList>
    </citation>
    <scope>NUCLEOTIDE SEQUENCE [LARGE SCALE GENOMIC DNA]</scope>
    <source>
        <strain evidence="8 9">BEI176</strain>
    </source>
</reference>
<keyword evidence="9" id="KW-1185">Reference proteome</keyword>
<dbReference type="PANTHER" id="PTHR38459:SF1">
    <property type="entry name" value="PROPHAGE BACTOPRENOL-LINKED GLUCOSE TRANSLOCASE HOMOLOG"/>
    <property type="match status" value="1"/>
</dbReference>
<gene>
    <name evidence="8" type="ORF">ELS82_04615</name>
</gene>
<evidence type="ECO:0000256" key="1">
    <source>
        <dbReference type="ARBA" id="ARBA00004141"/>
    </source>
</evidence>
<proteinExistence type="inferred from homology"/>
<evidence type="ECO:0000259" key="7">
    <source>
        <dbReference type="Pfam" id="PF04138"/>
    </source>
</evidence>
<dbReference type="GO" id="GO:0005886">
    <property type="term" value="C:plasma membrane"/>
    <property type="evidence" value="ECO:0007669"/>
    <property type="project" value="TreeGrafter"/>
</dbReference>
<comment type="subcellular location">
    <subcellularLocation>
        <location evidence="1">Membrane</location>
        <topology evidence="1">Multi-pass membrane protein</topology>
    </subcellularLocation>
</comment>
<comment type="similarity">
    <text evidence="2">Belongs to the GtrA family.</text>
</comment>
<name>A0A4Y8WJN2_9VIBR</name>
<evidence type="ECO:0000313" key="9">
    <source>
        <dbReference type="Proteomes" id="UP000297753"/>
    </source>
</evidence>
<keyword evidence="3 6" id="KW-0812">Transmembrane</keyword>
<feature type="transmembrane region" description="Helical" evidence="6">
    <location>
        <begin position="32"/>
        <end position="51"/>
    </location>
</feature>
<dbReference type="AlphaFoldDB" id="A0A4Y8WJN2"/>
<dbReference type="Pfam" id="PF04138">
    <property type="entry name" value="GtrA_DPMS_TM"/>
    <property type="match status" value="1"/>
</dbReference>
<dbReference type="EMBL" id="SATR01000004">
    <property type="protein sequence ID" value="TFH92825.1"/>
    <property type="molecule type" value="Genomic_DNA"/>
</dbReference>
<feature type="transmembrane region" description="Helical" evidence="6">
    <location>
        <begin position="100"/>
        <end position="125"/>
    </location>
</feature>
<dbReference type="Proteomes" id="UP000297753">
    <property type="component" value="Unassembled WGS sequence"/>
</dbReference>
<evidence type="ECO:0000256" key="2">
    <source>
        <dbReference type="ARBA" id="ARBA00009399"/>
    </source>
</evidence>
<keyword evidence="5 6" id="KW-0472">Membrane</keyword>
<dbReference type="InterPro" id="IPR051401">
    <property type="entry name" value="GtrA_CellWall_Glycosyl"/>
</dbReference>
<feature type="domain" description="GtrA/DPMS transmembrane" evidence="7">
    <location>
        <begin position="7"/>
        <end position="125"/>
    </location>
</feature>
<evidence type="ECO:0000256" key="3">
    <source>
        <dbReference type="ARBA" id="ARBA00022692"/>
    </source>
</evidence>
<dbReference type="RefSeq" id="WP_134834411.1">
    <property type="nucleotide sequence ID" value="NZ_SATR01000004.1"/>
</dbReference>
<keyword evidence="4 6" id="KW-1133">Transmembrane helix</keyword>
<organism evidence="8 9">
    <name type="scientific">Vibrio ouci</name>
    <dbReference type="NCBI Taxonomy" id="2499078"/>
    <lineage>
        <taxon>Bacteria</taxon>
        <taxon>Pseudomonadati</taxon>
        <taxon>Pseudomonadota</taxon>
        <taxon>Gammaproteobacteria</taxon>
        <taxon>Vibrionales</taxon>
        <taxon>Vibrionaceae</taxon>
        <taxon>Vibrio</taxon>
    </lineage>
</organism>
<dbReference type="PANTHER" id="PTHR38459">
    <property type="entry name" value="PROPHAGE BACTOPRENOL-LINKED GLUCOSE TRANSLOCASE HOMOLOG"/>
    <property type="match status" value="1"/>
</dbReference>
<dbReference type="GO" id="GO:0000271">
    <property type="term" value="P:polysaccharide biosynthetic process"/>
    <property type="evidence" value="ECO:0007669"/>
    <property type="project" value="InterPro"/>
</dbReference>